<accession>A0ABW8G4M2</accession>
<name>A0ABW8G4M2_9GAMM</name>
<comment type="caution">
    <text evidence="1">The sequence shown here is derived from an EMBL/GenBank/DDBJ whole genome shotgun (WGS) entry which is preliminary data.</text>
</comment>
<evidence type="ECO:0000313" key="1">
    <source>
        <dbReference type="EMBL" id="MFJ5427603.1"/>
    </source>
</evidence>
<organism evidence="1 2">
    <name type="scientific">Pectobacterium actinidiae</name>
    <dbReference type="NCBI Taxonomy" id="1507808"/>
    <lineage>
        <taxon>Bacteria</taxon>
        <taxon>Pseudomonadati</taxon>
        <taxon>Pseudomonadota</taxon>
        <taxon>Gammaproteobacteria</taxon>
        <taxon>Enterobacterales</taxon>
        <taxon>Pectobacteriaceae</taxon>
        <taxon>Pectobacterium</taxon>
    </lineage>
</organism>
<keyword evidence="2" id="KW-1185">Reference proteome</keyword>
<reference evidence="1 2" key="1">
    <citation type="submission" date="2024-10" db="EMBL/GenBank/DDBJ databases">
        <authorList>
            <person name="Lu C.-H."/>
        </authorList>
    </citation>
    <scope>NUCLEOTIDE SEQUENCE [LARGE SCALE GENOMIC DNA]</scope>
    <source>
        <strain evidence="1 2">22ZTDG03-2</strain>
    </source>
</reference>
<dbReference type="Pfam" id="PF06296">
    <property type="entry name" value="RelE"/>
    <property type="match status" value="1"/>
</dbReference>
<proteinExistence type="predicted"/>
<dbReference type="InterPro" id="IPR009387">
    <property type="entry name" value="HigB-2"/>
</dbReference>
<dbReference type="RefSeq" id="WP_400393604.1">
    <property type="nucleotide sequence ID" value="NZ_JBIXLL010000001.1"/>
</dbReference>
<evidence type="ECO:0000313" key="2">
    <source>
        <dbReference type="Proteomes" id="UP001617689"/>
    </source>
</evidence>
<protein>
    <submittedName>
        <fullName evidence="1">Type II toxin-antitoxin system RelE/ParE family toxin</fullName>
    </submittedName>
</protein>
<dbReference type="Proteomes" id="UP001617689">
    <property type="component" value="Unassembled WGS sequence"/>
</dbReference>
<dbReference type="EMBL" id="JBIXLL010000001">
    <property type="protein sequence ID" value="MFJ5427603.1"/>
    <property type="molecule type" value="Genomic_DNA"/>
</dbReference>
<sequence length="145" mass="16193">MVVITIVISGIFYGENMGQKRIFVERHYNKSRRKSGITDQQLRDIAADIMDHPDKGGLGGGVYKKRVATSLGKRGGARTIVAYHREGKVFFFEGWEKNTVSMRGKEIPDDVLAAFKIASTVFKNKSDADLETDLKNKELVEVING</sequence>
<gene>
    <name evidence="1" type="ORF">ACIPUP_00340</name>
</gene>